<dbReference type="EMBL" id="AP022324">
    <property type="protein sequence ID" value="BBU45630.1"/>
    <property type="molecule type" value="Genomic_DNA"/>
</dbReference>
<dbReference type="SUPFAM" id="SSF47384">
    <property type="entry name" value="Homodimeric domain of signal transducing histidine kinase"/>
    <property type="match status" value="1"/>
</dbReference>
<feature type="coiled-coil region" evidence="6">
    <location>
        <begin position="276"/>
        <end position="314"/>
    </location>
</feature>
<dbReference type="InterPro" id="IPR036890">
    <property type="entry name" value="HATPase_C_sf"/>
</dbReference>
<dbReference type="RefSeq" id="WP_027615002.1">
    <property type="nucleotide sequence ID" value="NZ_AP022324.1"/>
</dbReference>
<evidence type="ECO:0000259" key="9">
    <source>
        <dbReference type="PROSITE" id="PS50112"/>
    </source>
</evidence>
<dbReference type="Pfam" id="PF02518">
    <property type="entry name" value="HATPase_c"/>
    <property type="match status" value="1"/>
</dbReference>
<evidence type="ECO:0000256" key="3">
    <source>
        <dbReference type="ARBA" id="ARBA00022553"/>
    </source>
</evidence>
<feature type="modified residue" description="4-aspartylphosphate" evidence="5">
    <location>
        <position position="621"/>
    </location>
</feature>
<dbReference type="SUPFAM" id="SSF52172">
    <property type="entry name" value="CheY-like"/>
    <property type="match status" value="1"/>
</dbReference>
<evidence type="ECO:0000256" key="2">
    <source>
        <dbReference type="ARBA" id="ARBA00012438"/>
    </source>
</evidence>
<gene>
    <name evidence="11" type="ORF">PPTS312_35450</name>
</gene>
<accession>A0A7U6M441</accession>
<dbReference type="AlphaFoldDB" id="A0A7U6M441"/>
<dbReference type="Gene3D" id="3.40.50.2300">
    <property type="match status" value="1"/>
</dbReference>
<evidence type="ECO:0000259" key="7">
    <source>
        <dbReference type="PROSITE" id="PS50109"/>
    </source>
</evidence>
<dbReference type="InterPro" id="IPR035965">
    <property type="entry name" value="PAS-like_dom_sf"/>
</dbReference>
<feature type="domain" description="PAC" evidence="10">
    <location>
        <begin position="233"/>
        <end position="285"/>
    </location>
</feature>
<evidence type="ECO:0000259" key="10">
    <source>
        <dbReference type="PROSITE" id="PS50113"/>
    </source>
</evidence>
<dbReference type="InterPro" id="IPR036097">
    <property type="entry name" value="HisK_dim/P_sf"/>
</dbReference>
<sequence>MDKDGIDPLGPLPAAGVRSANEVVTEHSSEQLRLVLDAAAVVGTWVWDIPNDRVTADERFSRSFGIPAQKCEAGIPIAEAFNSIYPGDRERVSRDIHEAISRGGTFRCEYRVRNEAGLYHWIEANGHAELDAEGQAIRFPGVLMDIESRRAAEAERDRVSALLRTFTAAVPGVVYAKDLEGRMLIANHGATQLIGKPPEFYLGKTDLEFLEDKAQARQVMQTDQQIMRGGKAVQVEERVDMPDGSATTWLSVKAPLLDEAGNVIGLIGSSIDVTARKQAEAALLNLNRTLEERISEAVAQREAAQEALRQSQKMEAIGQLTGGIAHDFNNLLAGITGSLDLARLRGKQGRLADVERYIEVAHRAAHKAAALTHRLLAFSRRQPLQATRTEVNGLIGGLEDLVRRTVGPMIHLKVDLKAQLSTCLVDPVQVENSLLNLCINARDAIGNRAGNIIITTANEALEAGPGLDAELQPGSYLAISVADNGMGMSAETLSKACEPFFTTKAMGEGTGLGLSMVYGFAKQSGGQVRIASEEGAGTRVQLFLPIDQGQPENTGPAETHPDFSPQWSDRNVLIVDDEPSVRLFVSEVLSGLGCTVIEAADSQAGLQLLASDTRIDLLVTDIGLPGGLDGREMAKFGRQTRVALPVIFMTGYASPSVFEDEVLRNASAVLIKPFAMEELIANVHAMFGARINLGRPSVTDDRGSEMV</sequence>
<dbReference type="SMART" id="SM00086">
    <property type="entry name" value="PAC"/>
    <property type="match status" value="2"/>
</dbReference>
<dbReference type="InterPro" id="IPR013656">
    <property type="entry name" value="PAS_4"/>
</dbReference>
<dbReference type="NCBIfam" id="TIGR00229">
    <property type="entry name" value="sensory_box"/>
    <property type="match status" value="1"/>
</dbReference>
<dbReference type="PRINTS" id="PR00344">
    <property type="entry name" value="BCTRLSENSOR"/>
</dbReference>
<dbReference type="InterPro" id="IPR004358">
    <property type="entry name" value="Sig_transdc_His_kin-like_C"/>
</dbReference>
<evidence type="ECO:0000313" key="11">
    <source>
        <dbReference type="EMBL" id="BBU45630.1"/>
    </source>
</evidence>
<dbReference type="Gene3D" id="3.30.565.10">
    <property type="entry name" value="Histidine kinase-like ATPase, C-terminal domain"/>
    <property type="match status" value="1"/>
</dbReference>
<name>A0A7U6M441_PSEPU</name>
<dbReference type="GO" id="GO:0000155">
    <property type="term" value="F:phosphorelay sensor kinase activity"/>
    <property type="evidence" value="ECO:0007669"/>
    <property type="project" value="InterPro"/>
</dbReference>
<dbReference type="InterPro" id="IPR013655">
    <property type="entry name" value="PAS_fold_3"/>
</dbReference>
<dbReference type="Gene3D" id="3.30.450.20">
    <property type="entry name" value="PAS domain"/>
    <property type="match status" value="2"/>
</dbReference>
<dbReference type="Pfam" id="PF00072">
    <property type="entry name" value="Response_reg"/>
    <property type="match status" value="1"/>
</dbReference>
<dbReference type="CDD" id="cd00082">
    <property type="entry name" value="HisKA"/>
    <property type="match status" value="1"/>
</dbReference>
<dbReference type="CDD" id="cd00130">
    <property type="entry name" value="PAS"/>
    <property type="match status" value="2"/>
</dbReference>
<dbReference type="SMART" id="SM00387">
    <property type="entry name" value="HATPase_c"/>
    <property type="match status" value="1"/>
</dbReference>
<dbReference type="PANTHER" id="PTHR43065">
    <property type="entry name" value="SENSOR HISTIDINE KINASE"/>
    <property type="match status" value="1"/>
</dbReference>
<comment type="catalytic activity">
    <reaction evidence="1">
        <text>ATP + protein L-histidine = ADP + protein N-phospho-L-histidine.</text>
        <dbReference type="EC" id="2.7.13.3"/>
    </reaction>
</comment>
<dbReference type="Pfam" id="PF08448">
    <property type="entry name" value="PAS_4"/>
    <property type="match status" value="1"/>
</dbReference>
<evidence type="ECO:0000256" key="5">
    <source>
        <dbReference type="PROSITE-ProRule" id="PRU00169"/>
    </source>
</evidence>
<dbReference type="Proteomes" id="UP000464661">
    <property type="component" value="Chromosome"/>
</dbReference>
<dbReference type="SUPFAM" id="SSF55785">
    <property type="entry name" value="PYP-like sensor domain (PAS domain)"/>
    <property type="match status" value="2"/>
</dbReference>
<feature type="domain" description="Response regulatory" evidence="8">
    <location>
        <begin position="571"/>
        <end position="687"/>
    </location>
</feature>
<dbReference type="SUPFAM" id="SSF55874">
    <property type="entry name" value="ATPase domain of HSP90 chaperone/DNA topoisomerase II/histidine kinase"/>
    <property type="match status" value="1"/>
</dbReference>
<organism evidence="11 12">
    <name type="scientific">Pseudomonas putida</name>
    <name type="common">Arthrobacter siderocapsulatus</name>
    <dbReference type="NCBI Taxonomy" id="303"/>
    <lineage>
        <taxon>Bacteria</taxon>
        <taxon>Pseudomonadati</taxon>
        <taxon>Pseudomonadota</taxon>
        <taxon>Gammaproteobacteria</taxon>
        <taxon>Pseudomonadales</taxon>
        <taxon>Pseudomonadaceae</taxon>
        <taxon>Pseudomonas</taxon>
    </lineage>
</organism>
<dbReference type="SMART" id="SM00448">
    <property type="entry name" value="REC"/>
    <property type="match status" value="1"/>
</dbReference>
<dbReference type="InterPro" id="IPR005467">
    <property type="entry name" value="His_kinase_dom"/>
</dbReference>
<dbReference type="EC" id="2.7.13.3" evidence="2"/>
<dbReference type="InterPro" id="IPR011006">
    <property type="entry name" value="CheY-like_superfamily"/>
</dbReference>
<dbReference type="Pfam" id="PF08447">
    <property type="entry name" value="PAS_3"/>
    <property type="match status" value="1"/>
</dbReference>
<dbReference type="InterPro" id="IPR003661">
    <property type="entry name" value="HisK_dim/P_dom"/>
</dbReference>
<evidence type="ECO:0000256" key="4">
    <source>
        <dbReference type="ARBA" id="ARBA00022777"/>
    </source>
</evidence>
<feature type="domain" description="Histidine kinase" evidence="7">
    <location>
        <begin position="323"/>
        <end position="548"/>
    </location>
</feature>
<dbReference type="PROSITE" id="PS50112">
    <property type="entry name" value="PAS"/>
    <property type="match status" value="1"/>
</dbReference>
<dbReference type="InterPro" id="IPR001610">
    <property type="entry name" value="PAC"/>
</dbReference>
<dbReference type="InterPro" id="IPR000700">
    <property type="entry name" value="PAS-assoc_C"/>
</dbReference>
<feature type="domain" description="PAS" evidence="9">
    <location>
        <begin position="155"/>
        <end position="230"/>
    </location>
</feature>
<feature type="domain" description="PAC" evidence="10">
    <location>
        <begin position="106"/>
        <end position="158"/>
    </location>
</feature>
<evidence type="ECO:0000256" key="1">
    <source>
        <dbReference type="ARBA" id="ARBA00000085"/>
    </source>
</evidence>
<evidence type="ECO:0000259" key="8">
    <source>
        <dbReference type="PROSITE" id="PS50110"/>
    </source>
</evidence>
<evidence type="ECO:0000256" key="6">
    <source>
        <dbReference type="SAM" id="Coils"/>
    </source>
</evidence>
<evidence type="ECO:0000313" key="12">
    <source>
        <dbReference type="Proteomes" id="UP000464661"/>
    </source>
</evidence>
<keyword evidence="4 11" id="KW-0418">Kinase</keyword>
<reference evidence="11 12" key="1">
    <citation type="submission" date="2020-01" db="EMBL/GenBank/DDBJ databases">
        <title>Complete Genome Sequence of Pseudomonas putida Strain TS312, Harboring the HdtS type N-acyl-homoserine Lactone Synthase, Isolated from a Paper Mill.</title>
        <authorList>
            <person name="Hosoe A."/>
            <person name="Suenaga T."/>
            <person name="Sugi T."/>
            <person name="Izumi T."/>
            <person name="Nagai N."/>
            <person name="Terada A."/>
        </authorList>
    </citation>
    <scope>NUCLEOTIDE SEQUENCE [LARGE SCALE GENOMIC DNA]</scope>
    <source>
        <strain evidence="11 12">TS312</strain>
    </source>
</reference>
<dbReference type="InterPro" id="IPR003594">
    <property type="entry name" value="HATPase_dom"/>
</dbReference>
<dbReference type="PROSITE" id="PS50113">
    <property type="entry name" value="PAC"/>
    <property type="match status" value="2"/>
</dbReference>
<dbReference type="SMART" id="SM00091">
    <property type="entry name" value="PAS"/>
    <property type="match status" value="2"/>
</dbReference>
<dbReference type="Pfam" id="PF00512">
    <property type="entry name" value="HisKA"/>
    <property type="match status" value="1"/>
</dbReference>
<dbReference type="InterPro" id="IPR001789">
    <property type="entry name" value="Sig_transdc_resp-reg_receiver"/>
</dbReference>
<dbReference type="PROSITE" id="PS50109">
    <property type="entry name" value="HIS_KIN"/>
    <property type="match status" value="1"/>
</dbReference>
<dbReference type="InterPro" id="IPR000014">
    <property type="entry name" value="PAS"/>
</dbReference>
<keyword evidence="4 11" id="KW-0808">Transferase</keyword>
<dbReference type="SMART" id="SM00388">
    <property type="entry name" value="HisKA"/>
    <property type="match status" value="1"/>
</dbReference>
<dbReference type="PANTHER" id="PTHR43065:SF42">
    <property type="entry name" value="TWO-COMPONENT SENSOR PPRA"/>
    <property type="match status" value="1"/>
</dbReference>
<keyword evidence="3 5" id="KW-0597">Phosphoprotein</keyword>
<dbReference type="Gene3D" id="1.10.287.130">
    <property type="match status" value="1"/>
</dbReference>
<dbReference type="PROSITE" id="PS50110">
    <property type="entry name" value="RESPONSE_REGULATORY"/>
    <property type="match status" value="1"/>
</dbReference>
<proteinExistence type="predicted"/>
<keyword evidence="6" id="KW-0175">Coiled coil</keyword>
<protein>
    <recommendedName>
        <fullName evidence="2">histidine kinase</fullName>
        <ecNumber evidence="2">2.7.13.3</ecNumber>
    </recommendedName>
</protein>